<proteinExistence type="predicted"/>
<dbReference type="CDD" id="cd22191">
    <property type="entry name" value="DPBB_RlpA_EXP_N-like"/>
    <property type="match status" value="1"/>
</dbReference>
<protein>
    <recommendedName>
        <fullName evidence="5">RlpA-like protein double-psi beta-barrel domain-containing protein</fullName>
    </recommendedName>
</protein>
<evidence type="ECO:0000256" key="1">
    <source>
        <dbReference type="ARBA" id="ARBA00022729"/>
    </source>
</evidence>
<keyword evidence="1 2" id="KW-0732">Signal</keyword>
<dbReference type="Proteomes" id="UP000245884">
    <property type="component" value="Unassembled WGS sequence"/>
</dbReference>
<dbReference type="Gene3D" id="2.40.40.10">
    <property type="entry name" value="RlpA-like domain"/>
    <property type="match status" value="1"/>
</dbReference>
<dbReference type="GeneID" id="37026762"/>
<name>A0A316UYQ5_9BASI</name>
<dbReference type="PANTHER" id="PTHR31836">
    <property type="match status" value="1"/>
</dbReference>
<dbReference type="STRING" id="1569628.A0A316UYQ5"/>
<dbReference type="InterPro" id="IPR036908">
    <property type="entry name" value="RlpA-like_sf"/>
</dbReference>
<feature type="chain" id="PRO_5016407719" description="RlpA-like protein double-psi beta-barrel domain-containing protein" evidence="2">
    <location>
        <begin position="20"/>
        <end position="122"/>
    </location>
</feature>
<dbReference type="InterPro" id="IPR051477">
    <property type="entry name" value="Expansin_CellWall"/>
</dbReference>
<accession>A0A316UYQ5</accession>
<dbReference type="SUPFAM" id="SSF50685">
    <property type="entry name" value="Barwin-like endoglucanases"/>
    <property type="match status" value="1"/>
</dbReference>
<dbReference type="PANTHER" id="PTHR31836:SF25">
    <property type="entry name" value="RLPA-LIKE PROTEIN DOUBLE-PSI BETA-BARREL DOMAIN-CONTAINING PROTEIN"/>
    <property type="match status" value="1"/>
</dbReference>
<evidence type="ECO:0000313" key="3">
    <source>
        <dbReference type="EMBL" id="PWN30124.1"/>
    </source>
</evidence>
<evidence type="ECO:0000256" key="2">
    <source>
        <dbReference type="SAM" id="SignalP"/>
    </source>
</evidence>
<organism evidence="3 4">
    <name type="scientific">Jaminaea rosea</name>
    <dbReference type="NCBI Taxonomy" id="1569628"/>
    <lineage>
        <taxon>Eukaryota</taxon>
        <taxon>Fungi</taxon>
        <taxon>Dikarya</taxon>
        <taxon>Basidiomycota</taxon>
        <taxon>Ustilaginomycotina</taxon>
        <taxon>Exobasidiomycetes</taxon>
        <taxon>Microstromatales</taxon>
        <taxon>Microstromatales incertae sedis</taxon>
        <taxon>Jaminaea</taxon>
    </lineage>
</organism>
<evidence type="ECO:0000313" key="4">
    <source>
        <dbReference type="Proteomes" id="UP000245884"/>
    </source>
</evidence>
<feature type="signal peptide" evidence="2">
    <location>
        <begin position="1"/>
        <end position="19"/>
    </location>
</feature>
<keyword evidence="4" id="KW-1185">Reference proteome</keyword>
<dbReference type="RefSeq" id="XP_025364736.1">
    <property type="nucleotide sequence ID" value="XM_025504939.1"/>
</dbReference>
<dbReference type="EMBL" id="KZ819662">
    <property type="protein sequence ID" value="PWN30124.1"/>
    <property type="molecule type" value="Genomic_DNA"/>
</dbReference>
<gene>
    <name evidence="3" type="ORF">BDZ90DRAFT_229154</name>
</gene>
<reference evidence="3 4" key="1">
    <citation type="journal article" date="2018" name="Mol. Biol. Evol.">
        <title>Broad Genomic Sampling Reveals a Smut Pathogenic Ancestry of the Fungal Clade Ustilaginomycotina.</title>
        <authorList>
            <person name="Kijpornyongpan T."/>
            <person name="Mondo S.J."/>
            <person name="Barry K."/>
            <person name="Sandor L."/>
            <person name="Lee J."/>
            <person name="Lipzen A."/>
            <person name="Pangilinan J."/>
            <person name="LaButti K."/>
            <person name="Hainaut M."/>
            <person name="Henrissat B."/>
            <person name="Grigoriev I.V."/>
            <person name="Spatafora J.W."/>
            <person name="Aime M.C."/>
        </authorList>
    </citation>
    <scope>NUCLEOTIDE SEQUENCE [LARGE SCALE GENOMIC DNA]</scope>
    <source>
        <strain evidence="3 4">MCA 5214</strain>
    </source>
</reference>
<sequence>MKFAVAASFAAIAATLVAAAPLEKRMHSGATATWFTQNGNPGSCGQYHSDNDMIVAVSAQHHDSSNCGKTITIEANGVQQVATIADTCPGCGFADLDLSTGLFQKFAGLDQGVVTMNWWPNW</sequence>
<dbReference type="AlphaFoldDB" id="A0A316UYQ5"/>
<dbReference type="OrthoDB" id="623670at2759"/>
<evidence type="ECO:0008006" key="5">
    <source>
        <dbReference type="Google" id="ProtNLM"/>
    </source>
</evidence>